<gene>
    <name evidence="2" type="ORF">PPENT_87.1.T0760079</name>
</gene>
<evidence type="ECO:0000313" key="3">
    <source>
        <dbReference type="Proteomes" id="UP000689195"/>
    </source>
</evidence>
<dbReference type="OrthoDB" id="284856at2759"/>
<keyword evidence="1" id="KW-0732">Signal</keyword>
<reference evidence="2" key="1">
    <citation type="submission" date="2021-01" db="EMBL/GenBank/DDBJ databases">
        <authorList>
            <consortium name="Genoscope - CEA"/>
            <person name="William W."/>
        </authorList>
    </citation>
    <scope>NUCLEOTIDE SEQUENCE</scope>
</reference>
<evidence type="ECO:0008006" key="4">
    <source>
        <dbReference type="Google" id="ProtNLM"/>
    </source>
</evidence>
<feature type="chain" id="PRO_5035915181" description="Transmembrane protein" evidence="1">
    <location>
        <begin position="18"/>
        <end position="295"/>
    </location>
</feature>
<evidence type="ECO:0000313" key="2">
    <source>
        <dbReference type="EMBL" id="CAD8181344.1"/>
    </source>
</evidence>
<dbReference type="EMBL" id="CAJJDO010000076">
    <property type="protein sequence ID" value="CAD8181344.1"/>
    <property type="molecule type" value="Genomic_DNA"/>
</dbReference>
<keyword evidence="3" id="KW-1185">Reference proteome</keyword>
<protein>
    <recommendedName>
        <fullName evidence="4">Transmembrane protein</fullName>
    </recommendedName>
</protein>
<sequence>MKQINVILCILTIQIMGQIVIQTQQKCLCSDIQEQKQCELINCYWDGQCLDDTCQNKKQDKCYGDCQWQDEKCIDYILSCSDYSTQKSCDQRNDCGWASSEKCIQFKSCSEFSVSEPNLCYTKGSNQCESSFTPINGLYQCKDKVNVECGILTSKTICNNSQQSNNVKCGWKQSTNQCLAIMNINSCENAKDWQEMCDIYACIWENGICKIRDCTTFTIQETCKYIPNYDYSQISVCIWTEDKCQSVQSSDDLPQQQCFENTNGGYMWINDGCTSCTGYAQFLNIIIMLIIINII</sequence>
<name>A0A8S1VUG0_9CILI</name>
<accession>A0A8S1VUG0</accession>
<evidence type="ECO:0000256" key="1">
    <source>
        <dbReference type="SAM" id="SignalP"/>
    </source>
</evidence>
<feature type="signal peptide" evidence="1">
    <location>
        <begin position="1"/>
        <end position="17"/>
    </location>
</feature>
<dbReference type="AlphaFoldDB" id="A0A8S1VUG0"/>
<proteinExistence type="predicted"/>
<dbReference type="Proteomes" id="UP000689195">
    <property type="component" value="Unassembled WGS sequence"/>
</dbReference>
<comment type="caution">
    <text evidence="2">The sequence shown here is derived from an EMBL/GenBank/DDBJ whole genome shotgun (WGS) entry which is preliminary data.</text>
</comment>
<organism evidence="2 3">
    <name type="scientific">Paramecium pentaurelia</name>
    <dbReference type="NCBI Taxonomy" id="43138"/>
    <lineage>
        <taxon>Eukaryota</taxon>
        <taxon>Sar</taxon>
        <taxon>Alveolata</taxon>
        <taxon>Ciliophora</taxon>
        <taxon>Intramacronucleata</taxon>
        <taxon>Oligohymenophorea</taxon>
        <taxon>Peniculida</taxon>
        <taxon>Parameciidae</taxon>
        <taxon>Paramecium</taxon>
    </lineage>
</organism>